<organism evidence="1 2">
    <name type="scientific">Nitratireductor arenosus</name>
    <dbReference type="NCBI Taxonomy" id="2682096"/>
    <lineage>
        <taxon>Bacteria</taxon>
        <taxon>Pseudomonadati</taxon>
        <taxon>Pseudomonadota</taxon>
        <taxon>Alphaproteobacteria</taxon>
        <taxon>Hyphomicrobiales</taxon>
        <taxon>Phyllobacteriaceae</taxon>
        <taxon>Nitratireductor</taxon>
    </lineage>
</organism>
<sequence>MGAGDLIERIGFQEPVSGSDGQGGTEDGWAERFVYRAGYQRLRGSEPVQAARLSGRQPTVVTVRSSSQTRGVDAAWRIVDKRSGEIFNIRSREITKDRQFVQFLAESGVAT</sequence>
<keyword evidence="2" id="KW-1185">Reference proteome</keyword>
<evidence type="ECO:0000313" key="1">
    <source>
        <dbReference type="EMBL" id="MVA98849.1"/>
    </source>
</evidence>
<dbReference type="InterPro" id="IPR008767">
    <property type="entry name" value="Phage_SPP1_head-tail_adaptor"/>
</dbReference>
<dbReference type="RefSeq" id="WP_156713829.1">
    <property type="nucleotide sequence ID" value="NZ_WPHG01000004.1"/>
</dbReference>
<dbReference type="Proteomes" id="UP000463224">
    <property type="component" value="Unassembled WGS sequence"/>
</dbReference>
<accession>A0A844QMK8</accession>
<dbReference type="Gene3D" id="2.40.10.270">
    <property type="entry name" value="Bacteriophage SPP1 head-tail adaptor protein"/>
    <property type="match status" value="1"/>
</dbReference>
<dbReference type="InterPro" id="IPR038666">
    <property type="entry name" value="SSP1_head-tail_sf"/>
</dbReference>
<dbReference type="EMBL" id="WPHG01000004">
    <property type="protein sequence ID" value="MVA98849.1"/>
    <property type="molecule type" value="Genomic_DNA"/>
</dbReference>
<dbReference type="AlphaFoldDB" id="A0A844QMK8"/>
<name>A0A844QMK8_9HYPH</name>
<gene>
    <name evidence="1" type="ORF">GN330_16500</name>
</gene>
<reference evidence="1 2" key="1">
    <citation type="submission" date="2019-12" db="EMBL/GenBank/DDBJ databases">
        <title>Nitratireductor arenosus sp. nov., Isolated from sea sand, Jeju island, South Korea.</title>
        <authorList>
            <person name="Kim W."/>
        </authorList>
    </citation>
    <scope>NUCLEOTIDE SEQUENCE [LARGE SCALE GENOMIC DNA]</scope>
    <source>
        <strain evidence="1 2">CAU 1489</strain>
    </source>
</reference>
<dbReference type="Pfam" id="PF05521">
    <property type="entry name" value="Phage_HCP"/>
    <property type="match status" value="1"/>
</dbReference>
<evidence type="ECO:0000313" key="2">
    <source>
        <dbReference type="Proteomes" id="UP000463224"/>
    </source>
</evidence>
<proteinExistence type="predicted"/>
<comment type="caution">
    <text evidence="1">The sequence shown here is derived from an EMBL/GenBank/DDBJ whole genome shotgun (WGS) entry which is preliminary data.</text>
</comment>
<protein>
    <submittedName>
        <fullName evidence="1">Head-tail adaptor protein</fullName>
    </submittedName>
</protein>